<evidence type="ECO:0000313" key="5">
    <source>
        <dbReference type="Proteomes" id="UP000704712"/>
    </source>
</evidence>
<dbReference type="EMBL" id="JAACNO010002196">
    <property type="protein sequence ID" value="KAF4135215.1"/>
    <property type="molecule type" value="Genomic_DNA"/>
</dbReference>
<evidence type="ECO:0000313" key="4">
    <source>
        <dbReference type="EMBL" id="KAF4135215.1"/>
    </source>
</evidence>
<dbReference type="GO" id="GO:0000209">
    <property type="term" value="P:protein polyubiquitination"/>
    <property type="evidence" value="ECO:0007669"/>
    <property type="project" value="TreeGrafter"/>
</dbReference>
<gene>
    <name evidence="4" type="ORF">GN958_ATG15630</name>
</gene>
<dbReference type="AlphaFoldDB" id="A0A8S9U268"/>
<accession>A0A8S9U268</accession>
<organism evidence="4 5">
    <name type="scientific">Phytophthora infestans</name>
    <name type="common">Potato late blight agent</name>
    <name type="synonym">Botrytis infestans</name>
    <dbReference type="NCBI Taxonomy" id="4787"/>
    <lineage>
        <taxon>Eukaryota</taxon>
        <taxon>Sar</taxon>
        <taxon>Stramenopiles</taxon>
        <taxon>Oomycota</taxon>
        <taxon>Peronosporomycetes</taxon>
        <taxon>Peronosporales</taxon>
        <taxon>Peronosporaceae</taxon>
        <taxon>Phytophthora</taxon>
    </lineage>
</organism>
<dbReference type="InterPro" id="IPR050952">
    <property type="entry name" value="TRIM-NHL_E3_ligases"/>
</dbReference>
<keyword evidence="3" id="KW-0175">Coiled coil</keyword>
<dbReference type="GO" id="GO:0043161">
    <property type="term" value="P:proteasome-mediated ubiquitin-dependent protein catabolic process"/>
    <property type="evidence" value="ECO:0007669"/>
    <property type="project" value="TreeGrafter"/>
</dbReference>
<dbReference type="SUPFAM" id="SSF101898">
    <property type="entry name" value="NHL repeat"/>
    <property type="match status" value="1"/>
</dbReference>
<dbReference type="CDD" id="cd05819">
    <property type="entry name" value="NHL"/>
    <property type="match status" value="2"/>
</dbReference>
<dbReference type="InterPro" id="IPR011047">
    <property type="entry name" value="Quinoprotein_ADH-like_sf"/>
</dbReference>
<reference evidence="4" key="1">
    <citation type="submission" date="2020-03" db="EMBL/GenBank/DDBJ databases">
        <title>Hybrid Assembly of Korean Phytophthora infestans isolates.</title>
        <authorList>
            <person name="Prokchorchik M."/>
            <person name="Lee Y."/>
            <person name="Seo J."/>
            <person name="Cho J.-H."/>
            <person name="Park Y.-E."/>
            <person name="Jang D.-C."/>
            <person name="Im J.-S."/>
            <person name="Choi J.-G."/>
            <person name="Park H.-J."/>
            <person name="Lee G.-B."/>
            <person name="Lee Y.-G."/>
            <person name="Hong S.-Y."/>
            <person name="Cho K."/>
            <person name="Sohn K.H."/>
        </authorList>
    </citation>
    <scope>NUCLEOTIDE SEQUENCE</scope>
    <source>
        <strain evidence="4">KR_2_A2</strain>
    </source>
</reference>
<comment type="caution">
    <text evidence="4">The sequence shown here is derived from an EMBL/GenBank/DDBJ whole genome shotgun (WGS) entry which is preliminary data.</text>
</comment>
<dbReference type="GO" id="GO:0061630">
    <property type="term" value="F:ubiquitin protein ligase activity"/>
    <property type="evidence" value="ECO:0007669"/>
    <property type="project" value="TreeGrafter"/>
</dbReference>
<evidence type="ECO:0000256" key="1">
    <source>
        <dbReference type="ARBA" id="ARBA00022737"/>
    </source>
</evidence>
<proteinExistence type="predicted"/>
<dbReference type="PANTHER" id="PTHR24104:SF51">
    <property type="entry name" value="SMP-30_GLUCONOLACTONASE_LRE-LIKE REGION DOMAIN-CONTAINING PROTEIN"/>
    <property type="match status" value="1"/>
</dbReference>
<name>A0A8S9U268_PHYIN</name>
<dbReference type="Pfam" id="PF01436">
    <property type="entry name" value="NHL"/>
    <property type="match status" value="1"/>
</dbReference>
<dbReference type="SUPFAM" id="SSF63825">
    <property type="entry name" value="YWTD domain"/>
    <property type="match status" value="1"/>
</dbReference>
<dbReference type="CDD" id="cd22249">
    <property type="entry name" value="UDM1_RNF168_RNF169-like"/>
    <property type="match status" value="1"/>
</dbReference>
<dbReference type="Gene3D" id="2.120.10.30">
    <property type="entry name" value="TolB, C-terminal domain"/>
    <property type="match status" value="3"/>
</dbReference>
<sequence>MTANANQLAERRRLRKLENQRLENAARDRLEELRRQREAEHKRLEDERIAEEQRHQQECEEIRRKEAQEEERISSLEYEERQVIAGIEKQLKLVGAFWTSTLHQPGGRVDGALPVCAAVITTRALEKPILGLEGDVILVADNTAKIHGFDRKTKELLFTSSWSYQKDANLSLGTPMAMAVTRCGRLLVCEQECPRVVVIDLRVLFHLYRTCLLANQVTGNRSCNLDASSARIAFIDGKPHLARPRGLAVDDVAGEFYASDEASNCIRVFKLPAITVAKSVALERSISGSHAMVLKRPTGLDLSHYHVVVCDTGNSRLAVFAKRGAFVQAIGRKGINGGEFYDLRDVKLANVRKRAITRGVQHESDAGVANEQFEAIAADCGNYRVQILNERGEFLRQLSLLGSLEQIAFQHDQFANLRAELTREYAALHKSPPGLSGERMDGIYSLAKLLHPTCKLYARLTSCLMEWRDKRSRFHHPFALAYAPSEREIIVVDRENASAYTYNFDAAGSTWLQLPKNQLRGVCSVHSCLQLNLTFSNPEEQKEVSLKEQWLYVSDPVAHRVAVLDSSNLTLQFYIGATTYGHQEFCSNGFLPGELNHPSFLAVYSVNYDTCMSTASQHYIAVSDSGNHTVSQFNARDGSFCGRIGEGYGHLEGFFNSPQGIAVWKDQLLFVCDQCNHRVQVFDLITRKCLRVFGQLGTSPGEFSFPTGLAICPALLETPKCNFGPHRSDKLVVADTGNCRVQVLDLNGSVQLVLDSKATPFDLPMSPMGVWVQQRSGYILVSDTANLCVAVFTNTGIFLSAFGATGEADTRFVQPVGVAIAPADAGVELLLTADSGRCDVSKLQLRLRG</sequence>
<dbReference type="SUPFAM" id="SSF50998">
    <property type="entry name" value="Quinoprotein alcohol dehydrogenase-like"/>
    <property type="match status" value="1"/>
</dbReference>
<keyword evidence="1" id="KW-0677">Repeat</keyword>
<feature type="repeat" description="NHL" evidence="2">
    <location>
        <begin position="690"/>
        <end position="747"/>
    </location>
</feature>
<dbReference type="InterPro" id="IPR001258">
    <property type="entry name" value="NHL_repeat"/>
</dbReference>
<evidence type="ECO:0000256" key="3">
    <source>
        <dbReference type="SAM" id="Coils"/>
    </source>
</evidence>
<feature type="repeat" description="NHL" evidence="2">
    <location>
        <begin position="638"/>
        <end position="685"/>
    </location>
</feature>
<dbReference type="PANTHER" id="PTHR24104">
    <property type="entry name" value="E3 UBIQUITIN-PROTEIN LIGASE NHLRC1-RELATED"/>
    <property type="match status" value="1"/>
</dbReference>
<protein>
    <submittedName>
        <fullName evidence="4">NHL repeat domain-containing protein</fullName>
    </submittedName>
</protein>
<evidence type="ECO:0000256" key="2">
    <source>
        <dbReference type="PROSITE-ProRule" id="PRU00504"/>
    </source>
</evidence>
<dbReference type="Proteomes" id="UP000704712">
    <property type="component" value="Unassembled WGS sequence"/>
</dbReference>
<feature type="coiled-coil region" evidence="3">
    <location>
        <begin position="16"/>
        <end position="79"/>
    </location>
</feature>
<dbReference type="InterPro" id="IPR011042">
    <property type="entry name" value="6-blade_b-propeller_TolB-like"/>
</dbReference>
<dbReference type="PROSITE" id="PS51125">
    <property type="entry name" value="NHL"/>
    <property type="match status" value="2"/>
</dbReference>